<comment type="caution">
    <text evidence="2">The sequence shown here is derived from an EMBL/GenBank/DDBJ whole genome shotgun (WGS) entry which is preliminary data.</text>
</comment>
<feature type="chain" id="PRO_5045414607" evidence="1">
    <location>
        <begin position="30"/>
        <end position="91"/>
    </location>
</feature>
<dbReference type="EMBL" id="JBEWTB010000002">
    <property type="protein sequence ID" value="MET4757388.1"/>
    <property type="molecule type" value="Genomic_DNA"/>
</dbReference>
<proteinExistence type="predicted"/>
<feature type="signal peptide" evidence="1">
    <location>
        <begin position="1"/>
        <end position="29"/>
    </location>
</feature>
<accession>A0ABV2SI11</accession>
<dbReference type="Proteomes" id="UP001549366">
    <property type="component" value="Unassembled WGS sequence"/>
</dbReference>
<sequence>MKKATNIALAAAITSLVALAGTAVTTASAADKSDKKEKCYGVAKAGMNDCATKTSSCSGTSKTDGQGDAFIMVPKGLCDRLAGGSAKPKNP</sequence>
<name>A0ABV2SI11_9GAMM</name>
<dbReference type="RefSeq" id="WP_354007547.1">
    <property type="nucleotide sequence ID" value="NZ_JBEWTA010000001.1"/>
</dbReference>
<organism evidence="2 3">
    <name type="scientific">Endozoicomonas lisbonensis</name>
    <dbReference type="NCBI Taxonomy" id="3120522"/>
    <lineage>
        <taxon>Bacteria</taxon>
        <taxon>Pseudomonadati</taxon>
        <taxon>Pseudomonadota</taxon>
        <taxon>Gammaproteobacteria</taxon>
        <taxon>Oceanospirillales</taxon>
        <taxon>Endozoicomonadaceae</taxon>
        <taxon>Endozoicomonas</taxon>
    </lineage>
</organism>
<keyword evidence="1" id="KW-0732">Signal</keyword>
<evidence type="ECO:0000313" key="3">
    <source>
        <dbReference type="Proteomes" id="UP001549366"/>
    </source>
</evidence>
<protein>
    <submittedName>
        <fullName evidence="2">Membrane protein</fullName>
    </submittedName>
</protein>
<dbReference type="InterPro" id="IPR018740">
    <property type="entry name" value="DUF2282_membr"/>
</dbReference>
<gene>
    <name evidence="2" type="ORF">V5J35_002580</name>
</gene>
<dbReference type="Pfam" id="PF10048">
    <property type="entry name" value="DUF2282"/>
    <property type="match status" value="1"/>
</dbReference>
<evidence type="ECO:0000256" key="1">
    <source>
        <dbReference type="SAM" id="SignalP"/>
    </source>
</evidence>
<evidence type="ECO:0000313" key="2">
    <source>
        <dbReference type="EMBL" id="MET4757388.1"/>
    </source>
</evidence>
<reference evidence="2 3" key="1">
    <citation type="submission" date="2024-06" db="EMBL/GenBank/DDBJ databases">
        <title>Genomic Encyclopedia of Type Strains, Phase V (KMG-V): Genome sequencing to study the core and pangenomes of soil and plant-associated prokaryotes.</title>
        <authorList>
            <person name="Whitman W."/>
        </authorList>
    </citation>
    <scope>NUCLEOTIDE SEQUENCE [LARGE SCALE GENOMIC DNA]</scope>
    <source>
        <strain evidence="2 3">NE40</strain>
    </source>
</reference>
<keyword evidence="3" id="KW-1185">Reference proteome</keyword>